<dbReference type="InParanoid" id="A0A165C9Y1"/>
<reference evidence="2 3" key="1">
    <citation type="journal article" date="2016" name="Mol. Biol. Evol.">
        <title>Comparative Genomics of Early-Diverging Mushroom-Forming Fungi Provides Insights into the Origins of Lignocellulose Decay Capabilities.</title>
        <authorList>
            <person name="Nagy L.G."/>
            <person name="Riley R."/>
            <person name="Tritt A."/>
            <person name="Adam C."/>
            <person name="Daum C."/>
            <person name="Floudas D."/>
            <person name="Sun H."/>
            <person name="Yadav J.S."/>
            <person name="Pangilinan J."/>
            <person name="Larsson K.H."/>
            <person name="Matsuura K."/>
            <person name="Barry K."/>
            <person name="Labutti K."/>
            <person name="Kuo R."/>
            <person name="Ohm R.A."/>
            <person name="Bhattacharya S.S."/>
            <person name="Shirouzu T."/>
            <person name="Yoshinaga Y."/>
            <person name="Martin F.M."/>
            <person name="Grigoriev I.V."/>
            <person name="Hibbett D.S."/>
        </authorList>
    </citation>
    <scope>NUCLEOTIDE SEQUENCE [LARGE SCALE GENOMIC DNA]</scope>
    <source>
        <strain evidence="2 3">HHB12029</strain>
    </source>
</reference>
<evidence type="ECO:0000256" key="1">
    <source>
        <dbReference type="SAM" id="MobiDB-lite"/>
    </source>
</evidence>
<evidence type="ECO:0000313" key="2">
    <source>
        <dbReference type="EMBL" id="KZV82091.1"/>
    </source>
</evidence>
<accession>A0A165C9Y1</accession>
<keyword evidence="3" id="KW-1185">Reference proteome</keyword>
<dbReference type="EMBL" id="KV426347">
    <property type="protein sequence ID" value="KZV82091.1"/>
    <property type="molecule type" value="Genomic_DNA"/>
</dbReference>
<name>A0A165C9Y1_EXIGL</name>
<feature type="compositionally biased region" description="Polar residues" evidence="1">
    <location>
        <begin position="214"/>
        <end position="227"/>
    </location>
</feature>
<dbReference type="Proteomes" id="UP000077266">
    <property type="component" value="Unassembled WGS sequence"/>
</dbReference>
<protein>
    <submittedName>
        <fullName evidence="2">Uncharacterized protein</fullName>
    </submittedName>
</protein>
<feature type="compositionally biased region" description="Basic and acidic residues" evidence="1">
    <location>
        <begin position="130"/>
        <end position="143"/>
    </location>
</feature>
<feature type="region of interest" description="Disordered" evidence="1">
    <location>
        <begin position="207"/>
        <end position="227"/>
    </location>
</feature>
<gene>
    <name evidence="2" type="ORF">EXIGLDRAFT_702965</name>
</gene>
<feature type="region of interest" description="Disordered" evidence="1">
    <location>
        <begin position="1"/>
        <end position="176"/>
    </location>
</feature>
<feature type="compositionally biased region" description="Polar residues" evidence="1">
    <location>
        <begin position="120"/>
        <end position="129"/>
    </location>
</feature>
<sequence>MSTRSQQYLSAHHEHLATPPPPRMPRPHPQHPPPKQSLAKAASQYMPLTPASMARSPPVSERQSVRSTPRQSHVSGTPSQNELGLDFGGYEPSVLGGMSSATASTHGDPRYHNYNDVPRTPSSCYSTDTRATDRQLSPRDRHPLPNAAPSPQVTPRDYSRTSGHSGYRQRPPSVEEIVTPAVRASQVPTIPSEPSFSPSISSIYQSSLAHSTRSRPSQYTPRSSASRPITATIHLRHAQSQPVFVPVAPTSYFLTSPGAPPVPPLPPQVTRPAFQAPYPSYAAYPAIPSPYMPTPPPMYGQAPHPQAQASSFFDHDLPSPPHIAPPSGAPAPGVKRCVVKQKSTFEWDGIHWRPIGDSAKRKTSTSFKPEKKAGLKKFASVFK</sequence>
<evidence type="ECO:0000313" key="3">
    <source>
        <dbReference type="Proteomes" id="UP000077266"/>
    </source>
</evidence>
<feature type="compositionally biased region" description="Polar residues" evidence="1">
    <location>
        <begin position="61"/>
        <end position="82"/>
    </location>
</feature>
<dbReference type="AlphaFoldDB" id="A0A165C9Y1"/>
<organism evidence="2 3">
    <name type="scientific">Exidia glandulosa HHB12029</name>
    <dbReference type="NCBI Taxonomy" id="1314781"/>
    <lineage>
        <taxon>Eukaryota</taxon>
        <taxon>Fungi</taxon>
        <taxon>Dikarya</taxon>
        <taxon>Basidiomycota</taxon>
        <taxon>Agaricomycotina</taxon>
        <taxon>Agaricomycetes</taxon>
        <taxon>Auriculariales</taxon>
        <taxon>Exidiaceae</taxon>
        <taxon>Exidia</taxon>
    </lineage>
</organism>
<proteinExistence type="predicted"/>